<organism evidence="7 8">
    <name type="scientific">Gossypium arboreum</name>
    <name type="common">Tree cotton</name>
    <name type="synonym">Gossypium nanking</name>
    <dbReference type="NCBI Taxonomy" id="29729"/>
    <lineage>
        <taxon>Eukaryota</taxon>
        <taxon>Viridiplantae</taxon>
        <taxon>Streptophyta</taxon>
        <taxon>Embryophyta</taxon>
        <taxon>Tracheophyta</taxon>
        <taxon>Spermatophyta</taxon>
        <taxon>Magnoliopsida</taxon>
        <taxon>eudicotyledons</taxon>
        <taxon>Gunneridae</taxon>
        <taxon>Pentapetalae</taxon>
        <taxon>rosids</taxon>
        <taxon>malvids</taxon>
        <taxon>Malvales</taxon>
        <taxon>Malvaceae</taxon>
        <taxon>Malvoideae</taxon>
        <taxon>Gossypium</taxon>
    </lineage>
</organism>
<keyword evidence="3" id="KW-0862">Zinc</keyword>
<feature type="region of interest" description="Disordered" evidence="5">
    <location>
        <begin position="95"/>
        <end position="127"/>
    </location>
</feature>
<dbReference type="Pfam" id="PF04434">
    <property type="entry name" value="SWIM"/>
    <property type="match status" value="1"/>
</dbReference>
<evidence type="ECO:0000256" key="4">
    <source>
        <dbReference type="PROSITE-ProRule" id="PRU00325"/>
    </source>
</evidence>
<keyword evidence="8" id="KW-1185">Reference proteome</keyword>
<dbReference type="Proteomes" id="UP001358586">
    <property type="component" value="Chromosome 4"/>
</dbReference>
<evidence type="ECO:0000256" key="1">
    <source>
        <dbReference type="ARBA" id="ARBA00022723"/>
    </source>
</evidence>
<evidence type="ECO:0000256" key="5">
    <source>
        <dbReference type="SAM" id="MobiDB-lite"/>
    </source>
</evidence>
<keyword evidence="1" id="KW-0479">Metal-binding</keyword>
<accession>A0ABR0QB15</accession>
<reference evidence="7 8" key="1">
    <citation type="submission" date="2023-03" db="EMBL/GenBank/DDBJ databases">
        <title>WGS of Gossypium arboreum.</title>
        <authorList>
            <person name="Yu D."/>
        </authorList>
    </citation>
    <scope>NUCLEOTIDE SEQUENCE [LARGE SCALE GENOMIC DNA]</scope>
    <source>
        <tissue evidence="7">Leaf</tissue>
    </source>
</reference>
<dbReference type="InterPro" id="IPR007527">
    <property type="entry name" value="Znf_SWIM"/>
</dbReference>
<dbReference type="PANTHER" id="PTHR31973:SF187">
    <property type="entry name" value="MUTATOR TRANSPOSASE MUDRA PROTEIN"/>
    <property type="match status" value="1"/>
</dbReference>
<dbReference type="SMART" id="SM00575">
    <property type="entry name" value="ZnF_PMZ"/>
    <property type="match status" value="1"/>
</dbReference>
<dbReference type="EMBL" id="JARKNE010000004">
    <property type="protein sequence ID" value="KAK5836252.1"/>
    <property type="molecule type" value="Genomic_DNA"/>
</dbReference>
<evidence type="ECO:0000256" key="3">
    <source>
        <dbReference type="ARBA" id="ARBA00022833"/>
    </source>
</evidence>
<evidence type="ECO:0000259" key="6">
    <source>
        <dbReference type="PROSITE" id="PS50966"/>
    </source>
</evidence>
<dbReference type="InterPro" id="IPR006564">
    <property type="entry name" value="Znf_PMZ"/>
</dbReference>
<proteinExistence type="predicted"/>
<comment type="caution">
    <text evidence="7">The sequence shown here is derived from an EMBL/GenBank/DDBJ whole genome shotgun (WGS) entry which is preliminary data.</text>
</comment>
<protein>
    <recommendedName>
        <fullName evidence="6">SWIM-type domain-containing protein</fullName>
    </recommendedName>
</protein>
<gene>
    <name evidence="7" type="ORF">PVK06_012026</name>
</gene>
<evidence type="ECO:0000313" key="8">
    <source>
        <dbReference type="Proteomes" id="UP001358586"/>
    </source>
</evidence>
<dbReference type="PROSITE" id="PS50966">
    <property type="entry name" value="ZF_SWIM"/>
    <property type="match status" value="1"/>
</dbReference>
<evidence type="ECO:0000256" key="2">
    <source>
        <dbReference type="ARBA" id="ARBA00022771"/>
    </source>
</evidence>
<dbReference type="PANTHER" id="PTHR31973">
    <property type="entry name" value="POLYPROTEIN, PUTATIVE-RELATED"/>
    <property type="match status" value="1"/>
</dbReference>
<feature type="domain" description="SWIM-type" evidence="6">
    <location>
        <begin position="18"/>
        <end position="50"/>
    </location>
</feature>
<evidence type="ECO:0000313" key="7">
    <source>
        <dbReference type="EMBL" id="KAK5836252.1"/>
    </source>
</evidence>
<feature type="compositionally biased region" description="Basic and acidic residues" evidence="5">
    <location>
        <begin position="110"/>
        <end position="119"/>
    </location>
</feature>
<sequence length="127" mass="14450">MVWNGDNGCKVKNGRKQYTVNIEKRTCSCRSFQLTGLPCPHGCAAIWHMAGEPDDYLDQFYHKETYEKAYAYPLQPINGTHESVKFGIEPVLSPIDKKMLGRPKKNRRKPKDEPKEKKGLNNLVGLG</sequence>
<name>A0ABR0QB15_GOSAR</name>
<feature type="compositionally biased region" description="Basic residues" evidence="5">
    <location>
        <begin position="100"/>
        <end position="109"/>
    </location>
</feature>
<keyword evidence="2 4" id="KW-0863">Zinc-finger</keyword>